<dbReference type="GO" id="GO:0008757">
    <property type="term" value="F:S-adenosylmethionine-dependent methyltransferase activity"/>
    <property type="evidence" value="ECO:0007669"/>
    <property type="project" value="TreeGrafter"/>
</dbReference>
<accession>A0A2G9U9N0</accession>
<dbReference type="AlphaFoldDB" id="A0A2G9U9N0"/>
<feature type="non-terminal residue" evidence="5">
    <location>
        <position position="306"/>
    </location>
</feature>
<evidence type="ECO:0000256" key="3">
    <source>
        <dbReference type="ARBA" id="ARBA00022691"/>
    </source>
</evidence>
<evidence type="ECO:0000256" key="2">
    <source>
        <dbReference type="ARBA" id="ARBA00022679"/>
    </source>
</evidence>
<dbReference type="PANTHER" id="PTHR45875">
    <property type="entry name" value="METHYLTRANSFERASE N6AMT1"/>
    <property type="match status" value="1"/>
</dbReference>
<feature type="domain" description="Methyltransferase small" evidence="4">
    <location>
        <begin position="47"/>
        <end position="131"/>
    </location>
</feature>
<sequence>MEPPPPSSSADAVERVANEVVSEAIDELFLSKGITEHYKDTGELTKFSQAELQSALLMKVEKLRDISPQIVLEIGCGSGVVSVFLNKALGGNVTSLATDYNPDALECTKETGRLNEVKIEVVRTDLYDGLDHLEERCWAGGPNGRGTVDRLLPRVSRLLSDKGVFYLVALHSNDIPALLCSCPDLQDLLRFPSAAARTATLCSNDVPYRLYFAAVLLALIPLARHYGPILLGLQKPPYQEKDDTNSISPNIGFIIEPSVNYNARLLVMVNSMPDRFEERQMIRTSWALPDLYDERTTKVLFLIGKP</sequence>
<dbReference type="GO" id="GO:0035657">
    <property type="term" value="C:eRF1 methyltransferase complex"/>
    <property type="evidence" value="ECO:0007669"/>
    <property type="project" value="TreeGrafter"/>
</dbReference>
<gene>
    <name evidence="5" type="ORF">TELCIR_11342</name>
</gene>
<keyword evidence="1 5" id="KW-0489">Methyltransferase</keyword>
<dbReference type="PANTHER" id="PTHR45875:SF1">
    <property type="entry name" value="METHYLTRANSFERASE N6AMT1"/>
    <property type="match status" value="1"/>
</dbReference>
<organism evidence="5 6">
    <name type="scientific">Teladorsagia circumcincta</name>
    <name type="common">Brown stomach worm</name>
    <name type="synonym">Ostertagia circumcincta</name>
    <dbReference type="NCBI Taxonomy" id="45464"/>
    <lineage>
        <taxon>Eukaryota</taxon>
        <taxon>Metazoa</taxon>
        <taxon>Ecdysozoa</taxon>
        <taxon>Nematoda</taxon>
        <taxon>Chromadorea</taxon>
        <taxon>Rhabditida</taxon>
        <taxon>Rhabditina</taxon>
        <taxon>Rhabditomorpha</taxon>
        <taxon>Strongyloidea</taxon>
        <taxon>Trichostrongylidae</taxon>
        <taxon>Teladorsagia</taxon>
    </lineage>
</organism>
<evidence type="ECO:0000259" key="4">
    <source>
        <dbReference type="Pfam" id="PF05175"/>
    </source>
</evidence>
<dbReference type="CDD" id="cd02440">
    <property type="entry name" value="AdoMet_MTases"/>
    <property type="match status" value="1"/>
</dbReference>
<evidence type="ECO:0000313" key="5">
    <source>
        <dbReference type="EMBL" id="PIO66928.1"/>
    </source>
</evidence>
<keyword evidence="2 5" id="KW-0808">Transferase</keyword>
<evidence type="ECO:0000313" key="6">
    <source>
        <dbReference type="Proteomes" id="UP000230423"/>
    </source>
</evidence>
<dbReference type="Proteomes" id="UP000230423">
    <property type="component" value="Unassembled WGS sequence"/>
</dbReference>
<keyword evidence="3" id="KW-0949">S-adenosyl-L-methionine</keyword>
<keyword evidence="6" id="KW-1185">Reference proteome</keyword>
<dbReference type="Gene3D" id="3.40.50.150">
    <property type="entry name" value="Vaccinia Virus protein VP39"/>
    <property type="match status" value="1"/>
</dbReference>
<protein>
    <submittedName>
        <fullName evidence="5">Methyltransferase small domain protein</fullName>
    </submittedName>
</protein>
<name>A0A2G9U9N0_TELCI</name>
<dbReference type="EMBL" id="KZ347935">
    <property type="protein sequence ID" value="PIO66928.1"/>
    <property type="molecule type" value="Genomic_DNA"/>
</dbReference>
<dbReference type="InterPro" id="IPR007848">
    <property type="entry name" value="Small_mtfrase_dom"/>
</dbReference>
<evidence type="ECO:0000256" key="1">
    <source>
        <dbReference type="ARBA" id="ARBA00022603"/>
    </source>
</evidence>
<dbReference type="GO" id="GO:0032259">
    <property type="term" value="P:methylation"/>
    <property type="evidence" value="ECO:0007669"/>
    <property type="project" value="UniProtKB-KW"/>
</dbReference>
<proteinExistence type="predicted"/>
<dbReference type="SUPFAM" id="SSF53335">
    <property type="entry name" value="S-adenosyl-L-methionine-dependent methyltransferases"/>
    <property type="match status" value="1"/>
</dbReference>
<dbReference type="InterPro" id="IPR052190">
    <property type="entry name" value="Euk-Arch_PrmC-MTase"/>
</dbReference>
<dbReference type="Pfam" id="PF05175">
    <property type="entry name" value="MTS"/>
    <property type="match status" value="1"/>
</dbReference>
<dbReference type="InterPro" id="IPR029063">
    <property type="entry name" value="SAM-dependent_MTases_sf"/>
</dbReference>
<reference evidence="5 6" key="1">
    <citation type="submission" date="2015-09" db="EMBL/GenBank/DDBJ databases">
        <title>Draft genome of the parasitic nematode Teladorsagia circumcincta isolate WARC Sus (inbred).</title>
        <authorList>
            <person name="Mitreva M."/>
        </authorList>
    </citation>
    <scope>NUCLEOTIDE SEQUENCE [LARGE SCALE GENOMIC DNA]</scope>
    <source>
        <strain evidence="5 6">S</strain>
    </source>
</reference>
<dbReference type="OrthoDB" id="406152at2759"/>
<dbReference type="GO" id="GO:0008276">
    <property type="term" value="F:protein methyltransferase activity"/>
    <property type="evidence" value="ECO:0007669"/>
    <property type="project" value="TreeGrafter"/>
</dbReference>